<feature type="domain" description="PHA accumulation regulator DNA-binding N-terminal" evidence="2">
    <location>
        <begin position="4"/>
        <end position="65"/>
    </location>
</feature>
<dbReference type="InterPro" id="IPR012909">
    <property type="entry name" value="PHA_DNA-bd_N"/>
</dbReference>
<dbReference type="Pfam" id="PF07879">
    <property type="entry name" value="PHB_acc_N"/>
    <property type="match status" value="1"/>
</dbReference>
<organism evidence="3 4">
    <name type="scientific">Candidatus Geothrix skivensis</name>
    <dbReference type="NCBI Taxonomy" id="2954439"/>
    <lineage>
        <taxon>Bacteria</taxon>
        <taxon>Pseudomonadati</taxon>
        <taxon>Acidobacteriota</taxon>
        <taxon>Holophagae</taxon>
        <taxon>Holophagales</taxon>
        <taxon>Holophagaceae</taxon>
        <taxon>Geothrix</taxon>
    </lineage>
</organism>
<dbReference type="EMBL" id="JADKIO010000004">
    <property type="protein sequence ID" value="MBK9795160.1"/>
    <property type="molecule type" value="Genomic_DNA"/>
</dbReference>
<dbReference type="AlphaFoldDB" id="A0A9D7SD61"/>
<dbReference type="Proteomes" id="UP000886657">
    <property type="component" value="Unassembled WGS sequence"/>
</dbReference>
<protein>
    <recommendedName>
        <fullName evidence="2">PHA accumulation regulator DNA-binding N-terminal domain-containing protein</fullName>
    </recommendedName>
</protein>
<comment type="caution">
    <text evidence="3">The sequence shown here is derived from an EMBL/GenBank/DDBJ whole genome shotgun (WGS) entry which is preliminary data.</text>
</comment>
<evidence type="ECO:0000313" key="3">
    <source>
        <dbReference type="EMBL" id="MBK9795160.1"/>
    </source>
</evidence>
<evidence type="ECO:0000256" key="1">
    <source>
        <dbReference type="SAM" id="MobiDB-lite"/>
    </source>
</evidence>
<name>A0A9D7SD61_9BACT</name>
<accession>A0A9D7SD61</accession>
<sequence length="156" mass="17304">MIRLIKRYGGASRKLYDTEESRYVSLEELSAFIRAGQELRVVDSVSGEDVTAQTLAQSIYEDHRRGDSLLSGDFLHQIIRRGGQAFSEGVEQVQAGVDRVVRSSVERLAQVGATPEDLALLKRRLAELEAALADLEVRDRPRSGPGRSRAPRKTTP</sequence>
<proteinExistence type="predicted"/>
<evidence type="ECO:0000259" key="2">
    <source>
        <dbReference type="Pfam" id="PF07879"/>
    </source>
</evidence>
<feature type="region of interest" description="Disordered" evidence="1">
    <location>
        <begin position="135"/>
        <end position="156"/>
    </location>
</feature>
<reference evidence="3" key="1">
    <citation type="submission" date="2020-10" db="EMBL/GenBank/DDBJ databases">
        <title>Connecting structure to function with the recovery of over 1000 high-quality activated sludge metagenome-assembled genomes encoding full-length rRNA genes using long-read sequencing.</title>
        <authorList>
            <person name="Singleton C.M."/>
            <person name="Petriglieri F."/>
            <person name="Kristensen J.M."/>
            <person name="Kirkegaard R.H."/>
            <person name="Michaelsen T.Y."/>
            <person name="Andersen M.H."/>
            <person name="Karst S.M."/>
            <person name="Dueholm M.S."/>
            <person name="Nielsen P.H."/>
            <person name="Albertsen M."/>
        </authorList>
    </citation>
    <scope>NUCLEOTIDE SEQUENCE</scope>
    <source>
        <strain evidence="3">Skiv_18-Q3-R9-52_MAXAC.067</strain>
    </source>
</reference>
<evidence type="ECO:0000313" key="4">
    <source>
        <dbReference type="Proteomes" id="UP000886657"/>
    </source>
</evidence>
<gene>
    <name evidence="3" type="ORF">IPP58_01440</name>
</gene>